<gene>
    <name evidence="2" type="ORF">HCN44_002049</name>
</gene>
<comment type="similarity">
    <text evidence="1">Belongs to the CutA family.</text>
</comment>
<dbReference type="InterPro" id="IPR000225">
    <property type="entry name" value="Armadillo"/>
</dbReference>
<accession>A0A834Y2G9</accession>
<evidence type="ECO:0000256" key="1">
    <source>
        <dbReference type="ARBA" id="ARBA00010169"/>
    </source>
</evidence>
<dbReference type="SUPFAM" id="SSF54913">
    <property type="entry name" value="GlnB-like"/>
    <property type="match status" value="1"/>
</dbReference>
<dbReference type="InterPro" id="IPR011322">
    <property type="entry name" value="N-reg_PII-like_a/b"/>
</dbReference>
<evidence type="ECO:0000313" key="3">
    <source>
        <dbReference type="Proteomes" id="UP000639338"/>
    </source>
</evidence>
<organism evidence="2 3">
    <name type="scientific">Aphidius gifuensis</name>
    <name type="common">Parasitoid wasp</name>
    <dbReference type="NCBI Taxonomy" id="684658"/>
    <lineage>
        <taxon>Eukaryota</taxon>
        <taxon>Metazoa</taxon>
        <taxon>Ecdysozoa</taxon>
        <taxon>Arthropoda</taxon>
        <taxon>Hexapoda</taxon>
        <taxon>Insecta</taxon>
        <taxon>Pterygota</taxon>
        <taxon>Neoptera</taxon>
        <taxon>Endopterygota</taxon>
        <taxon>Hymenoptera</taxon>
        <taxon>Apocrita</taxon>
        <taxon>Ichneumonoidea</taxon>
        <taxon>Braconidae</taxon>
        <taxon>Aphidiinae</taxon>
        <taxon>Aphidius</taxon>
    </lineage>
</organism>
<dbReference type="GO" id="GO:0015630">
    <property type="term" value="C:microtubule cytoskeleton"/>
    <property type="evidence" value="ECO:0007669"/>
    <property type="project" value="TreeGrafter"/>
</dbReference>
<dbReference type="PANTHER" id="PTHR23314:SF0">
    <property type="entry name" value="SPERM-ASSOCIATED ANTIGEN 6"/>
    <property type="match status" value="1"/>
</dbReference>
<dbReference type="PANTHER" id="PTHR23314">
    <property type="entry name" value="SPERM-ASSOCIATED ANTIGEN 6 ARMADILLO REPEAT-CONTAINING"/>
    <property type="match status" value="1"/>
</dbReference>
<evidence type="ECO:0000313" key="2">
    <source>
        <dbReference type="EMBL" id="KAF7996417.1"/>
    </source>
</evidence>
<dbReference type="Gene3D" id="3.30.70.120">
    <property type="match status" value="1"/>
</dbReference>
<dbReference type="GO" id="GO:0008017">
    <property type="term" value="F:microtubule binding"/>
    <property type="evidence" value="ECO:0007669"/>
    <property type="project" value="TreeGrafter"/>
</dbReference>
<sequence length="574" mass="63450">MTSRTIVHAMHEYQIARLNFVKSMSDLASRSQNIENLEAAGVLNLLGPLVIDINPTVQHTAVTALGKIANHDERLARAVVNMKFISQLLKNIEKQNKFFKKSALFVLRSVVKHSPELAKLVVIDDPIGMEAMIVCLEDFDPGVKESAAWAIGYVGKHNSDLAQSVVSAGALPLLVLCLQEPEISLKQISTLALSDISKHSLQLAQSVTDTGGIAYLVKLIQNPDYKLKRQSVLEADIFPDVLEHMGHPDENVQKAAATLTREICKHTLELAQLVVNTGGIGALIEVIITTQSARLPAIMSLGYIAGVAQLSTLLNDDNDDHVLSITVWTLGQIGKHSHEHAKAIAIENIFPKILYMYSRTQSSEDLKSKSKSTLKNVLQKCIYFEALEQLLHTAPPEILKYVLKQYSQILPNDPKSRRLFVTSGGLKKVQEIYAEPGTSLSEYIGIINCCFPAEIVSLSRIYSVAYVTVPSIEIAKTLAHGVVKNKLAACVNIIPQITSIYEWKNEIQEDNELMLMIKTRTETVTSLTEFIKKNHPYEVCEVISLPIENGNQQYLNWIGDIVPKSSETDPKSSS</sequence>
<dbReference type="SMART" id="SM00185">
    <property type="entry name" value="ARM"/>
    <property type="match status" value="5"/>
</dbReference>
<dbReference type="InterPro" id="IPR015867">
    <property type="entry name" value="N-reg_PII/ATP_PRibTrfase_C"/>
</dbReference>
<proteinExistence type="inferred from homology"/>
<dbReference type="OrthoDB" id="7537227at2759"/>
<dbReference type="GO" id="GO:0010038">
    <property type="term" value="P:response to metal ion"/>
    <property type="evidence" value="ECO:0007669"/>
    <property type="project" value="InterPro"/>
</dbReference>
<dbReference type="EMBL" id="JACMRX010000001">
    <property type="protein sequence ID" value="KAF7996417.1"/>
    <property type="molecule type" value="Genomic_DNA"/>
</dbReference>
<dbReference type="SUPFAM" id="SSF48371">
    <property type="entry name" value="ARM repeat"/>
    <property type="match status" value="1"/>
</dbReference>
<dbReference type="AlphaFoldDB" id="A0A834Y2G9"/>
<dbReference type="Proteomes" id="UP000639338">
    <property type="component" value="Unassembled WGS sequence"/>
</dbReference>
<dbReference type="InterPro" id="IPR011989">
    <property type="entry name" value="ARM-like"/>
</dbReference>
<keyword evidence="3" id="KW-1185">Reference proteome</keyword>
<dbReference type="GO" id="GO:0003341">
    <property type="term" value="P:cilium movement"/>
    <property type="evidence" value="ECO:0007669"/>
    <property type="project" value="TreeGrafter"/>
</dbReference>
<dbReference type="Pfam" id="PF03091">
    <property type="entry name" value="CutA1"/>
    <property type="match status" value="1"/>
</dbReference>
<reference evidence="2 3" key="1">
    <citation type="submission" date="2020-08" db="EMBL/GenBank/DDBJ databases">
        <title>Aphidius gifuensis genome sequencing and assembly.</title>
        <authorList>
            <person name="Du Z."/>
        </authorList>
    </citation>
    <scope>NUCLEOTIDE SEQUENCE [LARGE SCALE GENOMIC DNA]</scope>
    <source>
        <strain evidence="2">YNYX2018</strain>
        <tissue evidence="2">Adults</tissue>
    </source>
</reference>
<protein>
    <submittedName>
        <fullName evidence="2">Uncharacterized protein</fullName>
    </submittedName>
</protein>
<comment type="caution">
    <text evidence="2">The sequence shown here is derived from an EMBL/GenBank/DDBJ whole genome shotgun (WGS) entry which is preliminary data.</text>
</comment>
<name>A0A834Y2G9_APHGI</name>
<dbReference type="InterPro" id="IPR016024">
    <property type="entry name" value="ARM-type_fold"/>
</dbReference>
<dbReference type="InterPro" id="IPR004323">
    <property type="entry name" value="Ion_tolerance_CutA"/>
</dbReference>
<dbReference type="Gene3D" id="1.25.10.10">
    <property type="entry name" value="Leucine-rich Repeat Variant"/>
    <property type="match status" value="2"/>
</dbReference>